<proteinExistence type="predicted"/>
<dbReference type="AlphaFoldDB" id="A0A6J4QDL6"/>
<gene>
    <name evidence="1" type="ORF">AVDCRST_MAG66-3773</name>
</gene>
<evidence type="ECO:0000313" key="1">
    <source>
        <dbReference type="EMBL" id="CAA9437782.1"/>
    </source>
</evidence>
<protein>
    <submittedName>
        <fullName evidence="1">Uncharacterized protein</fullName>
    </submittedName>
</protein>
<organism evidence="1">
    <name type="scientific">uncultured Pseudonocardia sp</name>
    <dbReference type="NCBI Taxonomy" id="211455"/>
    <lineage>
        <taxon>Bacteria</taxon>
        <taxon>Bacillati</taxon>
        <taxon>Actinomycetota</taxon>
        <taxon>Actinomycetes</taxon>
        <taxon>Pseudonocardiales</taxon>
        <taxon>Pseudonocardiaceae</taxon>
        <taxon>Pseudonocardia</taxon>
        <taxon>environmental samples</taxon>
    </lineage>
</organism>
<reference evidence="1" key="1">
    <citation type="submission" date="2020-02" db="EMBL/GenBank/DDBJ databases">
        <authorList>
            <person name="Meier V. D."/>
        </authorList>
    </citation>
    <scope>NUCLEOTIDE SEQUENCE</scope>
    <source>
        <strain evidence="1">AVDCRST_MAG66</strain>
    </source>
</reference>
<sequence>MAIYQSEEDLRSRVLPFIYEGLAGGDAVQVIASSG</sequence>
<feature type="non-terminal residue" evidence="1">
    <location>
        <position position="35"/>
    </location>
</feature>
<accession>A0A6J4QDL6</accession>
<name>A0A6J4QDL6_9PSEU</name>
<dbReference type="EMBL" id="CADCUS010000521">
    <property type="protein sequence ID" value="CAA9437782.1"/>
    <property type="molecule type" value="Genomic_DNA"/>
</dbReference>